<evidence type="ECO:0000313" key="2">
    <source>
        <dbReference type="EnsemblPlants" id="AES73033"/>
    </source>
</evidence>
<dbReference type="PaxDb" id="3880-AES73033"/>
<dbReference type="Proteomes" id="UP000002051">
    <property type="component" value="Chromosome 3"/>
</dbReference>
<name>G7J3D2_MEDTR</name>
<evidence type="ECO:0000313" key="3">
    <source>
        <dbReference type="Proteomes" id="UP000002051"/>
    </source>
</evidence>
<reference evidence="1 3" key="1">
    <citation type="journal article" date="2011" name="Nature">
        <title>The Medicago genome provides insight into the evolution of rhizobial symbioses.</title>
        <authorList>
            <person name="Young N.D."/>
            <person name="Debelle F."/>
            <person name="Oldroyd G.E."/>
            <person name="Geurts R."/>
            <person name="Cannon S.B."/>
            <person name="Udvardi M.K."/>
            <person name="Benedito V.A."/>
            <person name="Mayer K.F."/>
            <person name="Gouzy J."/>
            <person name="Schoof H."/>
            <person name="Van de Peer Y."/>
            <person name="Proost S."/>
            <person name="Cook D.R."/>
            <person name="Meyers B.C."/>
            <person name="Spannagl M."/>
            <person name="Cheung F."/>
            <person name="De Mita S."/>
            <person name="Krishnakumar V."/>
            <person name="Gundlach H."/>
            <person name="Zhou S."/>
            <person name="Mudge J."/>
            <person name="Bharti A.K."/>
            <person name="Murray J.D."/>
            <person name="Naoumkina M.A."/>
            <person name="Rosen B."/>
            <person name="Silverstein K.A."/>
            <person name="Tang H."/>
            <person name="Rombauts S."/>
            <person name="Zhao P.X."/>
            <person name="Zhou P."/>
            <person name="Barbe V."/>
            <person name="Bardou P."/>
            <person name="Bechner M."/>
            <person name="Bellec A."/>
            <person name="Berger A."/>
            <person name="Berges H."/>
            <person name="Bidwell S."/>
            <person name="Bisseling T."/>
            <person name="Choisne N."/>
            <person name="Couloux A."/>
            <person name="Denny R."/>
            <person name="Deshpande S."/>
            <person name="Dai X."/>
            <person name="Doyle J.J."/>
            <person name="Dudez A.M."/>
            <person name="Farmer A.D."/>
            <person name="Fouteau S."/>
            <person name="Franken C."/>
            <person name="Gibelin C."/>
            <person name="Gish J."/>
            <person name="Goldstein S."/>
            <person name="Gonzalez A.J."/>
            <person name="Green P.J."/>
            <person name="Hallab A."/>
            <person name="Hartog M."/>
            <person name="Hua A."/>
            <person name="Humphray S.J."/>
            <person name="Jeong D.H."/>
            <person name="Jing Y."/>
            <person name="Jocker A."/>
            <person name="Kenton S.M."/>
            <person name="Kim D.J."/>
            <person name="Klee K."/>
            <person name="Lai H."/>
            <person name="Lang C."/>
            <person name="Lin S."/>
            <person name="Macmil S.L."/>
            <person name="Magdelenat G."/>
            <person name="Matthews L."/>
            <person name="McCorrison J."/>
            <person name="Monaghan E.L."/>
            <person name="Mun J.H."/>
            <person name="Najar F.Z."/>
            <person name="Nicholson C."/>
            <person name="Noirot C."/>
            <person name="O'Bleness M."/>
            <person name="Paule C.R."/>
            <person name="Poulain J."/>
            <person name="Prion F."/>
            <person name="Qin B."/>
            <person name="Qu C."/>
            <person name="Retzel E.F."/>
            <person name="Riddle C."/>
            <person name="Sallet E."/>
            <person name="Samain S."/>
            <person name="Samson N."/>
            <person name="Sanders I."/>
            <person name="Saurat O."/>
            <person name="Scarpelli C."/>
            <person name="Schiex T."/>
            <person name="Segurens B."/>
            <person name="Severin A.J."/>
            <person name="Sherrier D.J."/>
            <person name="Shi R."/>
            <person name="Sims S."/>
            <person name="Singer S.R."/>
            <person name="Sinharoy S."/>
            <person name="Sterck L."/>
            <person name="Viollet A."/>
            <person name="Wang B.B."/>
            <person name="Wang K."/>
            <person name="Wang M."/>
            <person name="Wang X."/>
            <person name="Warfsmann J."/>
            <person name="Weissenbach J."/>
            <person name="White D.D."/>
            <person name="White J.D."/>
            <person name="Wiley G.B."/>
            <person name="Wincker P."/>
            <person name="Xing Y."/>
            <person name="Yang L."/>
            <person name="Yao Z."/>
            <person name="Ying F."/>
            <person name="Zhai J."/>
            <person name="Zhou L."/>
            <person name="Zuber A."/>
            <person name="Denarie J."/>
            <person name="Dixon R.A."/>
            <person name="May G.D."/>
            <person name="Schwartz D.C."/>
            <person name="Rogers J."/>
            <person name="Quetier F."/>
            <person name="Town C.D."/>
            <person name="Roe B.A."/>
        </authorList>
    </citation>
    <scope>NUCLEOTIDE SEQUENCE [LARGE SCALE GENOMIC DNA]</scope>
    <source>
        <strain evidence="1">A17</strain>
        <strain evidence="2 3">cv. Jemalong A17</strain>
    </source>
</reference>
<sequence>MDIVHYVDDEKSNNNVVVRGFPSMEEPCISNFPNLEQLLKVETYIDRPRECSLIDKNNA</sequence>
<dbReference type="AlphaFoldDB" id="G7J3D2"/>
<accession>G7J3D2</accession>
<protein>
    <submittedName>
        <fullName evidence="1 2">Uncharacterized protein</fullName>
    </submittedName>
</protein>
<dbReference type="EnsemblPlants" id="AES73033">
    <property type="protein sequence ID" value="AES73033"/>
    <property type="gene ID" value="MTR_3g098950"/>
</dbReference>
<keyword evidence="3" id="KW-1185">Reference proteome</keyword>
<organism evidence="1 3">
    <name type="scientific">Medicago truncatula</name>
    <name type="common">Barrel medic</name>
    <name type="synonym">Medicago tribuloides</name>
    <dbReference type="NCBI Taxonomy" id="3880"/>
    <lineage>
        <taxon>Eukaryota</taxon>
        <taxon>Viridiplantae</taxon>
        <taxon>Streptophyta</taxon>
        <taxon>Embryophyta</taxon>
        <taxon>Tracheophyta</taxon>
        <taxon>Spermatophyta</taxon>
        <taxon>Magnoliopsida</taxon>
        <taxon>eudicotyledons</taxon>
        <taxon>Gunneridae</taxon>
        <taxon>Pentapetalae</taxon>
        <taxon>rosids</taxon>
        <taxon>fabids</taxon>
        <taxon>Fabales</taxon>
        <taxon>Fabaceae</taxon>
        <taxon>Papilionoideae</taxon>
        <taxon>50 kb inversion clade</taxon>
        <taxon>NPAAA clade</taxon>
        <taxon>Hologalegina</taxon>
        <taxon>IRL clade</taxon>
        <taxon>Trifolieae</taxon>
        <taxon>Medicago</taxon>
    </lineage>
</organism>
<evidence type="ECO:0000313" key="1">
    <source>
        <dbReference type="EMBL" id="AES73033.1"/>
    </source>
</evidence>
<proteinExistence type="predicted"/>
<dbReference type="HOGENOM" id="CLU_2964316_0_0_1"/>
<reference evidence="2" key="3">
    <citation type="submission" date="2015-04" db="UniProtKB">
        <authorList>
            <consortium name="EnsemblPlants"/>
        </authorList>
    </citation>
    <scope>IDENTIFICATION</scope>
    <source>
        <strain evidence="2">cv. Jemalong A17</strain>
    </source>
</reference>
<dbReference type="EMBL" id="CM001219">
    <property type="protein sequence ID" value="AES73033.1"/>
    <property type="molecule type" value="Genomic_DNA"/>
</dbReference>
<gene>
    <name evidence="1" type="ordered locus">MTR_3g098950</name>
</gene>
<reference evidence="1 3" key="2">
    <citation type="journal article" date="2014" name="BMC Genomics">
        <title>An improved genome release (version Mt4.0) for the model legume Medicago truncatula.</title>
        <authorList>
            <person name="Tang H."/>
            <person name="Krishnakumar V."/>
            <person name="Bidwell S."/>
            <person name="Rosen B."/>
            <person name="Chan A."/>
            <person name="Zhou S."/>
            <person name="Gentzbittel L."/>
            <person name="Childs K.L."/>
            <person name="Yandell M."/>
            <person name="Gundlach H."/>
            <person name="Mayer K.F."/>
            <person name="Schwartz D.C."/>
            <person name="Town C.D."/>
        </authorList>
    </citation>
    <scope>GENOME REANNOTATION</scope>
    <source>
        <strain evidence="2 3">cv. Jemalong A17</strain>
    </source>
</reference>